<dbReference type="Pfam" id="PF13401">
    <property type="entry name" value="AAA_22"/>
    <property type="match status" value="1"/>
</dbReference>
<reference evidence="3 4" key="1">
    <citation type="submission" date="2011-05" db="EMBL/GenBank/DDBJ databases">
        <title>Whole genome sequence of Microlunatus phosphovorus NM-1.</title>
        <authorList>
            <person name="Hosoyama A."/>
            <person name="Sasaki K."/>
            <person name="Harada T."/>
            <person name="Igarashi R."/>
            <person name="Kawakoshi A."/>
            <person name="Sasagawa M."/>
            <person name="Fukada J."/>
            <person name="Nakamura S."/>
            <person name="Katano Y."/>
            <person name="Hanada S."/>
            <person name="Kamagata Y."/>
            <person name="Nakamura N."/>
            <person name="Yamazaki S."/>
            <person name="Fujita N."/>
        </authorList>
    </citation>
    <scope>NUCLEOTIDE SEQUENCE [LARGE SCALE GENOMIC DNA]</scope>
    <source>
        <strain evidence="4">ATCC 700054 / DSM 10555 / JCM 9379 / NBRC 101784 / NCIMB 13414 / VKM Ac-1990 / NM-1</strain>
    </source>
</reference>
<proteinExistence type="predicted"/>
<gene>
    <name evidence="3" type="ordered locus">MLP_00820</name>
</gene>
<dbReference type="Proteomes" id="UP000007947">
    <property type="component" value="Chromosome"/>
</dbReference>
<dbReference type="InterPro" id="IPR001387">
    <property type="entry name" value="Cro/C1-type_HTH"/>
</dbReference>
<dbReference type="SUPFAM" id="SSF47413">
    <property type="entry name" value="lambda repressor-like DNA-binding domains"/>
    <property type="match status" value="1"/>
</dbReference>
<dbReference type="PANTHER" id="PTHR47691:SF3">
    <property type="entry name" value="HTH-TYPE TRANSCRIPTIONAL REGULATOR RV0890C-RELATED"/>
    <property type="match status" value="1"/>
</dbReference>
<dbReference type="RefSeq" id="WP_013860985.1">
    <property type="nucleotide sequence ID" value="NC_015635.1"/>
</dbReference>
<dbReference type="Pfam" id="PF25872">
    <property type="entry name" value="HTH_77"/>
    <property type="match status" value="1"/>
</dbReference>
<dbReference type="PROSITE" id="PS50943">
    <property type="entry name" value="HTH_CROC1"/>
    <property type="match status" value="1"/>
</dbReference>
<dbReference type="InterPro" id="IPR010982">
    <property type="entry name" value="Lambda_DNA-bd_dom_sf"/>
</dbReference>
<accession>F5XGI9</accession>
<dbReference type="PRINTS" id="PR00364">
    <property type="entry name" value="DISEASERSIST"/>
</dbReference>
<dbReference type="STRING" id="1032480.MLP_00820"/>
<evidence type="ECO:0000256" key="1">
    <source>
        <dbReference type="SAM" id="MobiDB-lite"/>
    </source>
</evidence>
<dbReference type="eggNOG" id="COG3903">
    <property type="taxonomic scope" value="Bacteria"/>
</dbReference>
<dbReference type="GO" id="GO:0016887">
    <property type="term" value="F:ATP hydrolysis activity"/>
    <property type="evidence" value="ECO:0007669"/>
    <property type="project" value="InterPro"/>
</dbReference>
<dbReference type="InterPro" id="IPR058852">
    <property type="entry name" value="HTH_77"/>
</dbReference>
<dbReference type="Pfam" id="PF13560">
    <property type="entry name" value="HTH_31"/>
    <property type="match status" value="1"/>
</dbReference>
<dbReference type="SMART" id="SM00530">
    <property type="entry name" value="HTH_XRE"/>
    <property type="match status" value="1"/>
</dbReference>
<keyword evidence="4" id="KW-1185">Reference proteome</keyword>
<feature type="domain" description="HTH cro/C1-type" evidence="2">
    <location>
        <begin position="15"/>
        <end position="70"/>
    </location>
</feature>
<organism evidence="3 4">
    <name type="scientific">Microlunatus phosphovorus (strain ATCC 700054 / DSM 10555 / JCM 9379 / NBRC 101784 / NCIMB 13414 / VKM Ac-1990 / NM-1)</name>
    <dbReference type="NCBI Taxonomy" id="1032480"/>
    <lineage>
        <taxon>Bacteria</taxon>
        <taxon>Bacillati</taxon>
        <taxon>Actinomycetota</taxon>
        <taxon>Actinomycetes</taxon>
        <taxon>Propionibacteriales</taxon>
        <taxon>Propionibacteriaceae</taxon>
        <taxon>Microlunatus</taxon>
    </lineage>
</organism>
<evidence type="ECO:0000313" key="3">
    <source>
        <dbReference type="EMBL" id="BAK33096.1"/>
    </source>
</evidence>
<dbReference type="PANTHER" id="PTHR47691">
    <property type="entry name" value="REGULATOR-RELATED"/>
    <property type="match status" value="1"/>
</dbReference>
<dbReference type="InterPro" id="IPR027417">
    <property type="entry name" value="P-loop_NTPase"/>
</dbReference>
<dbReference type="KEGG" id="mph:MLP_00820"/>
<name>F5XGI9_MICPN</name>
<protein>
    <submittedName>
        <fullName evidence="3">Putative Xre family DNA binding protein</fullName>
    </submittedName>
</protein>
<dbReference type="EMBL" id="AP012204">
    <property type="protein sequence ID" value="BAK33096.1"/>
    <property type="molecule type" value="Genomic_DNA"/>
</dbReference>
<dbReference type="HOGENOM" id="CLU_004665_5_2_11"/>
<evidence type="ECO:0000259" key="2">
    <source>
        <dbReference type="PROSITE" id="PS50943"/>
    </source>
</evidence>
<dbReference type="GO" id="GO:0003677">
    <property type="term" value="F:DNA binding"/>
    <property type="evidence" value="ECO:0007669"/>
    <property type="project" value="InterPro"/>
</dbReference>
<dbReference type="Gene3D" id="1.10.260.40">
    <property type="entry name" value="lambda repressor-like DNA-binding domains"/>
    <property type="match status" value="1"/>
</dbReference>
<sequence>MNEEAGRPSTFAQRLRSLREAAALTQEELAHRAGLTSNAIGALERGERRRPYPHTVRALAAALDLDDAGRAALAAAARPPAVLAEVSMPTVDPGRMADSQKPRSETTGSPSDPAPVKRSSAPATPSTSLFGRDADLADIVGRVRAGDVRLLTLTGPGGVGKTRLALAAATRLEPDFPDGVAVAELAPVADPDLVLSTVAGALGLPQVGRLDVIGQLAAFLGGRRPLLVLDNVEHVLAAAGDLVELVARCPRLTIVATSRSPLRIGAEQVFPVSPLGLPVEPSSTAVLSSPAGQMFLDRARAAAPAYSVTRESAPAIAAICRRLDGVPLALELAAAHARLLAPATLLDRLDQALAVGRSRELPPRQQTMQATLDWSHGLLTRTEQVLLRRLSVFAGGFTLPMAEAVIERLPKSDLEVFAALAGLVEQSLVVGPDVNGRYRLLEPIRQYAAVRLADADEAPMMSAALAEQVADMTALAGAGLRGREQRWWLDSLDCEHANLRAALAWLGEHPETGRAAQLLADTWLYWALRGRAGEALALLDQLPGGDPESPGPERLEDRHRAAALMALAGLRYATGDVAGTRVAGGGAIESARASDRVELLGEALVLAASGAAFAGDMSAAADLLADASSLGAGVDPWVVAHLRLLHGQIEVLTGDLEAAGRTLVDGERLARLLGSPFTLATILNVRASLAKLTGEDAEALELLIEAAALASEAGISWTQVYTLPGLADLAVRGGQPELAVRLYAAGAALADGTGLAVSYPPDVERGAHGIALARAQLDPPTFERLWDSGRGLDLDQVAALAESLRGERFPPSQQNQAD</sequence>
<dbReference type="InterPro" id="IPR049945">
    <property type="entry name" value="AAA_22"/>
</dbReference>
<dbReference type="SUPFAM" id="SSF52540">
    <property type="entry name" value="P-loop containing nucleoside triphosphate hydrolases"/>
    <property type="match status" value="1"/>
</dbReference>
<dbReference type="CDD" id="cd00093">
    <property type="entry name" value="HTH_XRE"/>
    <property type="match status" value="1"/>
</dbReference>
<dbReference type="SUPFAM" id="SSF48452">
    <property type="entry name" value="TPR-like"/>
    <property type="match status" value="1"/>
</dbReference>
<evidence type="ECO:0000313" key="4">
    <source>
        <dbReference type="Proteomes" id="UP000007947"/>
    </source>
</evidence>
<dbReference type="OrthoDB" id="3755432at2"/>
<dbReference type="InterPro" id="IPR011990">
    <property type="entry name" value="TPR-like_helical_dom_sf"/>
</dbReference>
<dbReference type="AlphaFoldDB" id="F5XGI9"/>
<dbReference type="eggNOG" id="COG1396">
    <property type="taxonomic scope" value="Bacteria"/>
</dbReference>
<feature type="region of interest" description="Disordered" evidence="1">
    <location>
        <begin position="85"/>
        <end position="129"/>
    </location>
</feature>
<dbReference type="Gene3D" id="3.40.50.300">
    <property type="entry name" value="P-loop containing nucleotide triphosphate hydrolases"/>
    <property type="match status" value="1"/>
</dbReference>